<dbReference type="Proteomes" id="UP001197609">
    <property type="component" value="Unassembled WGS sequence"/>
</dbReference>
<dbReference type="EMBL" id="JAIOIU010000060">
    <property type="protein sequence ID" value="MBZ0159506.1"/>
    <property type="molecule type" value="Genomic_DNA"/>
</dbReference>
<keyword evidence="2" id="KW-0472">Membrane</keyword>
<reference evidence="3 4" key="1">
    <citation type="journal article" date="2021" name="bioRxiv">
        <title>Unraveling nitrogen, sulfur and carbon metabolic pathways and microbial community transcriptional responses to substrate deprivation and toxicity stresses in a bioreactor mimicking anoxic brackish coastal sediment conditions.</title>
        <authorList>
            <person name="Martins P.D."/>
            <person name="Echeveste M.J."/>
            <person name="Arshad A."/>
            <person name="Kurth J."/>
            <person name="Ouboter H."/>
            <person name="Jetten M.S.M."/>
            <person name="Welte C.U."/>
        </authorList>
    </citation>
    <scope>NUCLEOTIDE SEQUENCE [LARGE SCALE GENOMIC DNA]</scope>
    <source>
        <strain evidence="3">MAG_38</strain>
    </source>
</reference>
<feature type="compositionally biased region" description="Basic and acidic residues" evidence="1">
    <location>
        <begin position="45"/>
        <end position="54"/>
    </location>
</feature>
<accession>A0AAJ1AHY2</accession>
<comment type="caution">
    <text evidence="3">The sequence shown here is derived from an EMBL/GenBank/DDBJ whole genome shotgun (WGS) entry which is preliminary data.</text>
</comment>
<evidence type="ECO:0000256" key="1">
    <source>
        <dbReference type="SAM" id="MobiDB-lite"/>
    </source>
</evidence>
<sequence length="68" mass="7654">MLGTEFYSDLLVYTRLMTIGFTMWVLGGICMALFVMPRWQERETARTKETEAARAVKPTPVTGLPQAA</sequence>
<gene>
    <name evidence="3" type="ORF">K8G79_05155</name>
</gene>
<evidence type="ECO:0000313" key="3">
    <source>
        <dbReference type="EMBL" id="MBZ0159506.1"/>
    </source>
</evidence>
<keyword evidence="2" id="KW-1133">Transmembrane helix</keyword>
<proteinExistence type="predicted"/>
<evidence type="ECO:0000313" key="4">
    <source>
        <dbReference type="Proteomes" id="UP001197609"/>
    </source>
</evidence>
<keyword evidence="2" id="KW-0812">Transmembrane</keyword>
<evidence type="ECO:0000256" key="2">
    <source>
        <dbReference type="SAM" id="Phobius"/>
    </source>
</evidence>
<name>A0AAJ1AHY2_9BACT</name>
<protein>
    <submittedName>
        <fullName evidence="3">Uncharacterized protein</fullName>
    </submittedName>
</protein>
<feature type="transmembrane region" description="Helical" evidence="2">
    <location>
        <begin position="12"/>
        <end position="36"/>
    </location>
</feature>
<feature type="region of interest" description="Disordered" evidence="1">
    <location>
        <begin position="45"/>
        <end position="68"/>
    </location>
</feature>
<organism evidence="3 4">
    <name type="scientific">Candidatus Methylomirabilis tolerans</name>
    <dbReference type="NCBI Taxonomy" id="3123416"/>
    <lineage>
        <taxon>Bacteria</taxon>
        <taxon>Candidatus Methylomirabilota</taxon>
        <taxon>Candidatus Methylomirabilia</taxon>
        <taxon>Candidatus Methylomirabilales</taxon>
        <taxon>Candidatus Methylomirabilaceae</taxon>
        <taxon>Candidatus Methylomirabilis</taxon>
    </lineage>
</organism>
<dbReference type="AlphaFoldDB" id="A0AAJ1AHY2"/>